<accession>A0AA36HQS1</accession>
<name>A0AA36HQS1_9DINO</name>
<comment type="caution">
    <text evidence="2">The sequence shown here is derived from an EMBL/GenBank/DDBJ whole genome shotgun (WGS) entry which is preliminary data.</text>
</comment>
<gene>
    <name evidence="2" type="ORF">EVOR1521_LOCUS3368</name>
</gene>
<evidence type="ECO:0000313" key="3">
    <source>
        <dbReference type="Proteomes" id="UP001178507"/>
    </source>
</evidence>
<organism evidence="2 3">
    <name type="scientific">Effrenium voratum</name>
    <dbReference type="NCBI Taxonomy" id="2562239"/>
    <lineage>
        <taxon>Eukaryota</taxon>
        <taxon>Sar</taxon>
        <taxon>Alveolata</taxon>
        <taxon>Dinophyceae</taxon>
        <taxon>Suessiales</taxon>
        <taxon>Symbiodiniaceae</taxon>
        <taxon>Effrenium</taxon>
    </lineage>
</organism>
<dbReference type="AlphaFoldDB" id="A0AA36HQS1"/>
<evidence type="ECO:0000256" key="1">
    <source>
        <dbReference type="SAM" id="MobiDB-lite"/>
    </source>
</evidence>
<proteinExistence type="predicted"/>
<dbReference type="Proteomes" id="UP001178507">
    <property type="component" value="Unassembled WGS sequence"/>
</dbReference>
<keyword evidence="3" id="KW-1185">Reference proteome</keyword>
<protein>
    <submittedName>
        <fullName evidence="2">Uncharacterized protein</fullName>
    </submittedName>
</protein>
<evidence type="ECO:0000313" key="2">
    <source>
        <dbReference type="EMBL" id="CAJ1373601.1"/>
    </source>
</evidence>
<reference evidence="2" key="1">
    <citation type="submission" date="2023-08" db="EMBL/GenBank/DDBJ databases">
        <authorList>
            <person name="Chen Y."/>
            <person name="Shah S."/>
            <person name="Dougan E. K."/>
            <person name="Thang M."/>
            <person name="Chan C."/>
        </authorList>
    </citation>
    <scope>NUCLEOTIDE SEQUENCE</scope>
</reference>
<dbReference type="EMBL" id="CAUJNA010000203">
    <property type="protein sequence ID" value="CAJ1373601.1"/>
    <property type="molecule type" value="Genomic_DNA"/>
</dbReference>
<sequence length="184" mass="19986">MLPIVLVVTAGLAACCCIAVVCYLASGQKASRVQDEEAALQTPPPSPKALKQAMAMTPREREIMLENWVNELPFQLQPAAPVEPRDAGQMQPADQGDLHALTVDVGFWDWAKEWSHAGCAQDLPDPAAKVIETDFALAEIPGFDRHERSSRRSSREISKVVSGRADSPALRLTDAEEQPALTNS</sequence>
<feature type="region of interest" description="Disordered" evidence="1">
    <location>
        <begin position="144"/>
        <end position="184"/>
    </location>
</feature>